<evidence type="ECO:0000313" key="3">
    <source>
        <dbReference type="Proteomes" id="UP000815325"/>
    </source>
</evidence>
<sequence length="281" mass="30378">MLKAPGPLLLHHLDVSLADLAVRHLPTLYQAASSGAPVQLILPSPSSNTNNEHSTTQQPVLAPASSTPSGGYHQQQVLGSSSPPSPQPSLLPWPQHQRQWWLLTAPLMHNQHLHQLQQHRGIKSKVQVDYRAMKIPLVDQYTGDPKNYIQLLLALKQAPNVGRLKHLVDSHSARFDAPHVSAALTRLPKVARFRQAELMQEAISATSTHISPSDPAAAFKTGGLTRTLPVPGAQARRALQVVGAGHVVVKEGVAWLCLPAGAALHNTKKCDVAECYTTTDV</sequence>
<dbReference type="Proteomes" id="UP000815325">
    <property type="component" value="Unassembled WGS sequence"/>
</dbReference>
<dbReference type="EMBL" id="MU069455">
    <property type="protein sequence ID" value="KAF5842748.1"/>
    <property type="molecule type" value="Genomic_DNA"/>
</dbReference>
<name>A0ABQ7H7C3_DUNSA</name>
<organism evidence="2 3">
    <name type="scientific">Dunaliella salina</name>
    <name type="common">Green alga</name>
    <name type="synonym">Protococcus salinus</name>
    <dbReference type="NCBI Taxonomy" id="3046"/>
    <lineage>
        <taxon>Eukaryota</taxon>
        <taxon>Viridiplantae</taxon>
        <taxon>Chlorophyta</taxon>
        <taxon>core chlorophytes</taxon>
        <taxon>Chlorophyceae</taxon>
        <taxon>CS clade</taxon>
        <taxon>Chlamydomonadales</taxon>
        <taxon>Dunaliellaceae</taxon>
        <taxon>Dunaliella</taxon>
    </lineage>
</organism>
<gene>
    <name evidence="2" type="ORF">DUNSADRAFT_5120</name>
</gene>
<evidence type="ECO:0000313" key="2">
    <source>
        <dbReference type="EMBL" id="KAF5842748.1"/>
    </source>
</evidence>
<keyword evidence="3" id="KW-1185">Reference proteome</keyword>
<feature type="region of interest" description="Disordered" evidence="1">
    <location>
        <begin position="40"/>
        <end position="90"/>
    </location>
</feature>
<feature type="compositionally biased region" description="Polar residues" evidence="1">
    <location>
        <begin position="44"/>
        <end position="73"/>
    </location>
</feature>
<reference evidence="2" key="1">
    <citation type="submission" date="2017-08" db="EMBL/GenBank/DDBJ databases">
        <authorList>
            <person name="Polle J.E."/>
            <person name="Barry K."/>
            <person name="Cushman J."/>
            <person name="Schmutz J."/>
            <person name="Tran D."/>
            <person name="Hathwaick L.T."/>
            <person name="Yim W.C."/>
            <person name="Jenkins J."/>
            <person name="Mckie-Krisberg Z.M."/>
            <person name="Prochnik S."/>
            <person name="Lindquist E."/>
            <person name="Dockter R.B."/>
            <person name="Adam C."/>
            <person name="Molina H."/>
            <person name="Bunkerborg J."/>
            <person name="Jin E."/>
            <person name="Buchheim M."/>
            <person name="Magnuson J."/>
        </authorList>
    </citation>
    <scope>NUCLEOTIDE SEQUENCE</scope>
    <source>
        <strain evidence="2">CCAP 19/18</strain>
    </source>
</reference>
<proteinExistence type="predicted"/>
<evidence type="ECO:0000256" key="1">
    <source>
        <dbReference type="SAM" id="MobiDB-lite"/>
    </source>
</evidence>
<comment type="caution">
    <text evidence="2">The sequence shown here is derived from an EMBL/GenBank/DDBJ whole genome shotgun (WGS) entry which is preliminary data.</text>
</comment>
<accession>A0ABQ7H7C3</accession>
<protein>
    <submittedName>
        <fullName evidence="2">Uncharacterized protein</fullName>
    </submittedName>
</protein>